<dbReference type="AlphaFoldDB" id="A0A8H7R6B0"/>
<reference evidence="3" key="1">
    <citation type="submission" date="2020-12" db="EMBL/GenBank/DDBJ databases">
        <title>Metabolic potential, ecology and presence of endohyphal bacteria is reflected in genomic diversity of Mucoromycotina.</title>
        <authorList>
            <person name="Muszewska A."/>
            <person name="Okrasinska A."/>
            <person name="Steczkiewicz K."/>
            <person name="Drgas O."/>
            <person name="Orlowska M."/>
            <person name="Perlinska-Lenart U."/>
            <person name="Aleksandrzak-Piekarczyk T."/>
            <person name="Szatraj K."/>
            <person name="Zielenkiewicz U."/>
            <person name="Pilsyk S."/>
            <person name="Malc E."/>
            <person name="Mieczkowski P."/>
            <person name="Kruszewska J.S."/>
            <person name="Biernat P."/>
            <person name="Pawlowska J."/>
        </authorList>
    </citation>
    <scope>NUCLEOTIDE SEQUENCE</scope>
    <source>
        <strain evidence="3">CBS 226.32</strain>
    </source>
</reference>
<dbReference type="EMBL" id="JAEPRC010000179">
    <property type="protein sequence ID" value="KAG2205204.1"/>
    <property type="molecule type" value="Genomic_DNA"/>
</dbReference>
<gene>
    <name evidence="3" type="ORF">INT46_007792</name>
</gene>
<feature type="domain" description="Nudix hydrolase" evidence="2">
    <location>
        <begin position="56"/>
        <end position="197"/>
    </location>
</feature>
<keyword evidence="4" id="KW-1185">Reference proteome</keyword>
<keyword evidence="1" id="KW-0378">Hydrolase</keyword>
<dbReference type="InterPro" id="IPR015797">
    <property type="entry name" value="NUDIX_hydrolase-like_dom_sf"/>
</dbReference>
<dbReference type="PANTHER" id="PTHR11839:SF1">
    <property type="entry name" value="ADP-SUGAR PYROPHOSPHATASE"/>
    <property type="match status" value="1"/>
</dbReference>
<protein>
    <recommendedName>
        <fullName evidence="2">Nudix hydrolase domain-containing protein</fullName>
    </recommendedName>
</protein>
<dbReference type="GO" id="GO:0019693">
    <property type="term" value="P:ribose phosphate metabolic process"/>
    <property type="evidence" value="ECO:0007669"/>
    <property type="project" value="TreeGrafter"/>
</dbReference>
<dbReference type="PROSITE" id="PS51462">
    <property type="entry name" value="NUDIX"/>
    <property type="match status" value="1"/>
</dbReference>
<dbReference type="GO" id="GO:0006753">
    <property type="term" value="P:nucleoside phosphate metabolic process"/>
    <property type="evidence" value="ECO:0007669"/>
    <property type="project" value="TreeGrafter"/>
</dbReference>
<dbReference type="SUPFAM" id="SSF55811">
    <property type="entry name" value="Nudix"/>
    <property type="match status" value="1"/>
</dbReference>
<organism evidence="3 4">
    <name type="scientific">Mucor plumbeus</name>
    <dbReference type="NCBI Taxonomy" id="97098"/>
    <lineage>
        <taxon>Eukaryota</taxon>
        <taxon>Fungi</taxon>
        <taxon>Fungi incertae sedis</taxon>
        <taxon>Mucoromycota</taxon>
        <taxon>Mucoromycotina</taxon>
        <taxon>Mucoromycetes</taxon>
        <taxon>Mucorales</taxon>
        <taxon>Mucorineae</taxon>
        <taxon>Mucoraceae</taxon>
        <taxon>Mucor</taxon>
    </lineage>
</organism>
<dbReference type="InterPro" id="IPR000086">
    <property type="entry name" value="NUDIX_hydrolase_dom"/>
</dbReference>
<dbReference type="PANTHER" id="PTHR11839">
    <property type="entry name" value="UDP/ADP-SUGAR PYROPHOSPHATASE"/>
    <property type="match status" value="1"/>
</dbReference>
<evidence type="ECO:0000256" key="1">
    <source>
        <dbReference type="ARBA" id="ARBA00022801"/>
    </source>
</evidence>
<dbReference type="Pfam" id="PF00293">
    <property type="entry name" value="NUDIX"/>
    <property type="match status" value="1"/>
</dbReference>
<dbReference type="Proteomes" id="UP000650833">
    <property type="component" value="Unassembled WGS sequence"/>
</dbReference>
<accession>A0A8H7R6B0</accession>
<dbReference type="OrthoDB" id="10249920at2759"/>
<dbReference type="Gene3D" id="3.90.79.10">
    <property type="entry name" value="Nucleoside Triphosphate Pyrophosphohydrolase"/>
    <property type="match status" value="1"/>
</dbReference>
<comment type="caution">
    <text evidence="3">The sequence shown here is derived from an EMBL/GenBank/DDBJ whole genome shotgun (WGS) entry which is preliminary data.</text>
</comment>
<evidence type="ECO:0000259" key="2">
    <source>
        <dbReference type="PROSITE" id="PS51462"/>
    </source>
</evidence>
<sequence>MTTKRFLKKEFVEVETYHPVSLGKGDWIQLECISYKDNQGIQRKWERCVRRKERASTIDAVDIHAILLTPEPELLLVVQYRPAIESYCIEFPSGLIDANDEDPIISAQRELKEETGYDVPTSEFDLIKTPVAYEPGLSNSCCYIAKVTIDTSKLSAPPIQSLDADEWSLQTISLPLDNLLDNILQLQKLHYGKLIIDSRVHALASGLAYSTIYNK</sequence>
<evidence type="ECO:0000313" key="4">
    <source>
        <dbReference type="Proteomes" id="UP000650833"/>
    </source>
</evidence>
<proteinExistence type="predicted"/>
<name>A0A8H7R6B0_9FUNG</name>
<evidence type="ECO:0000313" key="3">
    <source>
        <dbReference type="EMBL" id="KAG2205204.1"/>
    </source>
</evidence>
<dbReference type="GO" id="GO:0016787">
    <property type="term" value="F:hydrolase activity"/>
    <property type="evidence" value="ECO:0007669"/>
    <property type="project" value="UniProtKB-KW"/>
</dbReference>